<accession>A6IN63</accession>
<dbReference type="EMBL" id="CH473964">
    <property type="protein sequence ID" value="EDM01376.1"/>
    <property type="molecule type" value="Genomic_DNA"/>
</dbReference>
<organism evidence="1 2">
    <name type="scientific">Rattus norvegicus</name>
    <name type="common">Rat</name>
    <dbReference type="NCBI Taxonomy" id="10116"/>
    <lineage>
        <taxon>Eukaryota</taxon>
        <taxon>Metazoa</taxon>
        <taxon>Chordata</taxon>
        <taxon>Craniata</taxon>
        <taxon>Vertebrata</taxon>
        <taxon>Euteleostomi</taxon>
        <taxon>Mammalia</taxon>
        <taxon>Eutheria</taxon>
        <taxon>Euarchontoglires</taxon>
        <taxon>Glires</taxon>
        <taxon>Rodentia</taxon>
        <taxon>Myomorpha</taxon>
        <taxon>Muroidea</taxon>
        <taxon>Muridae</taxon>
        <taxon>Murinae</taxon>
        <taxon>Rattus</taxon>
    </lineage>
</organism>
<evidence type="ECO:0000313" key="1">
    <source>
        <dbReference type="EMBL" id="EDM01376.1"/>
    </source>
</evidence>
<gene>
    <name evidence="1" type="ORF">rCG_29803</name>
</gene>
<evidence type="ECO:0000313" key="2">
    <source>
        <dbReference type="Proteomes" id="UP000234681"/>
    </source>
</evidence>
<reference evidence="1 2" key="1">
    <citation type="submission" date="2005-09" db="EMBL/GenBank/DDBJ databases">
        <authorList>
            <person name="Mural R.J."/>
            <person name="Li P.W."/>
            <person name="Adams M.D."/>
            <person name="Amanatides P.G."/>
            <person name="Baden-Tillson H."/>
            <person name="Barnstead M."/>
            <person name="Chin S.H."/>
            <person name="Dew I."/>
            <person name="Evans C.A."/>
            <person name="Ferriera S."/>
            <person name="Flanigan M."/>
            <person name="Fosler C."/>
            <person name="Glodek A."/>
            <person name="Gu Z."/>
            <person name="Holt R.A."/>
            <person name="Jennings D."/>
            <person name="Kraft C.L."/>
            <person name="Lu F."/>
            <person name="Nguyen T."/>
            <person name="Nusskern D.R."/>
            <person name="Pfannkoch C.M."/>
            <person name="Sitter C."/>
            <person name="Sutton G.G."/>
            <person name="Venter J.C."/>
            <person name="Wang Z."/>
            <person name="Woodage T."/>
            <person name="Zheng X.H."/>
            <person name="Zhong F."/>
        </authorList>
    </citation>
    <scope>NUCLEOTIDE SEQUENCE [LARGE SCALE GENOMIC DNA]</scope>
    <source>
        <strain>BN</strain>
        <strain evidence="2">Sprague-Dawley</strain>
    </source>
</reference>
<name>A6IN63_RAT</name>
<dbReference type="AlphaFoldDB" id="A6IN63"/>
<protein>
    <submittedName>
        <fullName evidence="1">RCG29803</fullName>
    </submittedName>
</protein>
<dbReference type="Proteomes" id="UP000234681">
    <property type="component" value="Chromosome 4"/>
</dbReference>
<proteinExistence type="predicted"/>
<sequence>MLISGTGFAQLSFYRKSPWFVPHTRLRQTAAMMLYGNPSLSTHRCKKT</sequence>